<dbReference type="SUPFAM" id="SSF55186">
    <property type="entry name" value="ThrRS/AlaRS common domain"/>
    <property type="match status" value="1"/>
</dbReference>
<dbReference type="PROSITE" id="PS50860">
    <property type="entry name" value="AA_TRNA_LIGASE_II_ALA"/>
    <property type="match status" value="1"/>
</dbReference>
<sequence length="256" mass="27423">MAEAVVAAAAQPTKLSYFDNMRQLQATAKVLSITKDSERVAIVSDRTILYPQGGGQPADRGSISSLNGDTTFQVQDTRMKNGVVYHYGVFEPSDSTFEAGQEVTLRVESQRRELHSRLHTAGHLIDVCMKLVGRTLEPAKGNHSPEGAFVEYIGAIPSGEIESTRVALQKEIDRLIASGASVNASVLSYDEAAGLCGGSLPDYISKDSSPRIVRIGDHTGCPCGGTHVDDVSSLTGLKVTQIRVKKGVTKVSYTLK</sequence>
<dbReference type="KEGG" id="smo:SELMODRAFT_406072"/>
<dbReference type="PANTHER" id="PTHR43462:SF2">
    <property type="entry name" value="THREONYL AND ALANYL TRNA SYNTHETASE SECOND ADDITIONAL DOMAIN-CONTAINING PROTEIN"/>
    <property type="match status" value="1"/>
</dbReference>
<organism evidence="3">
    <name type="scientific">Selaginella moellendorffii</name>
    <name type="common">Spikemoss</name>
    <dbReference type="NCBI Taxonomy" id="88036"/>
    <lineage>
        <taxon>Eukaryota</taxon>
        <taxon>Viridiplantae</taxon>
        <taxon>Streptophyta</taxon>
        <taxon>Embryophyta</taxon>
        <taxon>Tracheophyta</taxon>
        <taxon>Lycopodiopsida</taxon>
        <taxon>Selaginellales</taxon>
        <taxon>Selaginellaceae</taxon>
        <taxon>Selaginella</taxon>
    </lineage>
</organism>
<dbReference type="InterPro" id="IPR018164">
    <property type="entry name" value="Ala-tRNA-synth_IIc_N"/>
</dbReference>
<dbReference type="STRING" id="88036.D8R0K8"/>
<protein>
    <recommendedName>
        <fullName evidence="1">Alanyl-transfer RNA synthetases family profile domain-containing protein</fullName>
    </recommendedName>
</protein>
<dbReference type="GO" id="GO:0006419">
    <property type="term" value="P:alanyl-tRNA aminoacylation"/>
    <property type="evidence" value="ECO:0007669"/>
    <property type="project" value="InterPro"/>
</dbReference>
<dbReference type="Gene3D" id="3.30.980.10">
    <property type="entry name" value="Threonyl-trna Synthetase, Chain A, domain 2"/>
    <property type="match status" value="1"/>
</dbReference>
<dbReference type="Proteomes" id="UP000001514">
    <property type="component" value="Unassembled WGS sequence"/>
</dbReference>
<dbReference type="InterPro" id="IPR018165">
    <property type="entry name" value="Ala-tRNA-synth_IIc_core"/>
</dbReference>
<dbReference type="Gene3D" id="2.40.30.130">
    <property type="match status" value="1"/>
</dbReference>
<evidence type="ECO:0000313" key="3">
    <source>
        <dbReference type="Proteomes" id="UP000001514"/>
    </source>
</evidence>
<dbReference type="Pfam" id="PF01411">
    <property type="entry name" value="tRNA-synt_2c"/>
    <property type="match status" value="1"/>
</dbReference>
<dbReference type="InParanoid" id="D8R0K8"/>
<dbReference type="PANTHER" id="PTHR43462">
    <property type="entry name" value="ALANYL-TRNA EDITING PROTEIN"/>
    <property type="match status" value="1"/>
</dbReference>
<dbReference type="GO" id="GO:0004813">
    <property type="term" value="F:alanine-tRNA ligase activity"/>
    <property type="evidence" value="ECO:0007669"/>
    <property type="project" value="InterPro"/>
</dbReference>
<dbReference type="FunFam" id="3.30.980.10:FF:000008">
    <property type="entry name" value="Similar to alanyl-tRNA synthetase"/>
    <property type="match status" value="1"/>
</dbReference>
<dbReference type="OMA" id="MPVEIDF"/>
<dbReference type="InterPro" id="IPR051335">
    <property type="entry name" value="Alanyl-tRNA_Editing_Enzymes"/>
</dbReference>
<evidence type="ECO:0000259" key="1">
    <source>
        <dbReference type="PROSITE" id="PS50860"/>
    </source>
</evidence>
<dbReference type="FunCoup" id="D8R0K8">
    <property type="interactions" value="37"/>
</dbReference>
<dbReference type="AlphaFoldDB" id="D8R0K8"/>
<keyword evidence="3" id="KW-1185">Reference proteome</keyword>
<accession>D8R0K8</accession>
<dbReference type="Gramene" id="EFJ34992">
    <property type="protein sequence ID" value="EFJ34992"/>
    <property type="gene ID" value="SELMODRAFT_406072"/>
</dbReference>
<dbReference type="eggNOG" id="KOG2105">
    <property type="taxonomic scope" value="Eukaryota"/>
</dbReference>
<evidence type="ECO:0000313" key="2">
    <source>
        <dbReference type="EMBL" id="EFJ34992.1"/>
    </source>
</evidence>
<dbReference type="InterPro" id="IPR018163">
    <property type="entry name" value="Thr/Ala-tRNA-synth_IIc_edit"/>
</dbReference>
<dbReference type="GO" id="GO:0003676">
    <property type="term" value="F:nucleic acid binding"/>
    <property type="evidence" value="ECO:0007669"/>
    <property type="project" value="InterPro"/>
</dbReference>
<dbReference type="InterPro" id="IPR009000">
    <property type="entry name" value="Transl_B-barrel_sf"/>
</dbReference>
<dbReference type="GO" id="GO:0005524">
    <property type="term" value="F:ATP binding"/>
    <property type="evidence" value="ECO:0007669"/>
    <property type="project" value="InterPro"/>
</dbReference>
<dbReference type="SUPFAM" id="SSF50447">
    <property type="entry name" value="Translation proteins"/>
    <property type="match status" value="1"/>
</dbReference>
<dbReference type="EMBL" id="GL377569">
    <property type="protein sequence ID" value="EFJ34992.1"/>
    <property type="molecule type" value="Genomic_DNA"/>
</dbReference>
<reference evidence="2 3" key="1">
    <citation type="journal article" date="2011" name="Science">
        <title>The Selaginella genome identifies genetic changes associated with the evolution of vascular plants.</title>
        <authorList>
            <person name="Banks J.A."/>
            <person name="Nishiyama T."/>
            <person name="Hasebe M."/>
            <person name="Bowman J.L."/>
            <person name="Gribskov M."/>
            <person name="dePamphilis C."/>
            <person name="Albert V.A."/>
            <person name="Aono N."/>
            <person name="Aoyama T."/>
            <person name="Ambrose B.A."/>
            <person name="Ashton N.W."/>
            <person name="Axtell M.J."/>
            <person name="Barker E."/>
            <person name="Barker M.S."/>
            <person name="Bennetzen J.L."/>
            <person name="Bonawitz N.D."/>
            <person name="Chapple C."/>
            <person name="Cheng C."/>
            <person name="Correa L.G."/>
            <person name="Dacre M."/>
            <person name="DeBarry J."/>
            <person name="Dreyer I."/>
            <person name="Elias M."/>
            <person name="Engstrom E.M."/>
            <person name="Estelle M."/>
            <person name="Feng L."/>
            <person name="Finet C."/>
            <person name="Floyd S.K."/>
            <person name="Frommer W.B."/>
            <person name="Fujita T."/>
            <person name="Gramzow L."/>
            <person name="Gutensohn M."/>
            <person name="Harholt J."/>
            <person name="Hattori M."/>
            <person name="Heyl A."/>
            <person name="Hirai T."/>
            <person name="Hiwatashi Y."/>
            <person name="Ishikawa M."/>
            <person name="Iwata M."/>
            <person name="Karol K.G."/>
            <person name="Koehler B."/>
            <person name="Kolukisaoglu U."/>
            <person name="Kubo M."/>
            <person name="Kurata T."/>
            <person name="Lalonde S."/>
            <person name="Li K."/>
            <person name="Li Y."/>
            <person name="Litt A."/>
            <person name="Lyons E."/>
            <person name="Manning G."/>
            <person name="Maruyama T."/>
            <person name="Michael T.P."/>
            <person name="Mikami K."/>
            <person name="Miyazaki S."/>
            <person name="Morinaga S."/>
            <person name="Murata T."/>
            <person name="Mueller-Roeber B."/>
            <person name="Nelson D.R."/>
            <person name="Obara M."/>
            <person name="Oguri Y."/>
            <person name="Olmstead R.G."/>
            <person name="Onodera N."/>
            <person name="Petersen B.L."/>
            <person name="Pils B."/>
            <person name="Prigge M."/>
            <person name="Rensing S.A."/>
            <person name="Riano-Pachon D.M."/>
            <person name="Roberts A.W."/>
            <person name="Sato Y."/>
            <person name="Scheller H.V."/>
            <person name="Schulz B."/>
            <person name="Schulz C."/>
            <person name="Shakirov E.V."/>
            <person name="Shibagaki N."/>
            <person name="Shinohara N."/>
            <person name="Shippen D.E."/>
            <person name="Soerensen I."/>
            <person name="Sotooka R."/>
            <person name="Sugimoto N."/>
            <person name="Sugita M."/>
            <person name="Sumikawa N."/>
            <person name="Tanurdzic M."/>
            <person name="Theissen G."/>
            <person name="Ulvskov P."/>
            <person name="Wakazuki S."/>
            <person name="Weng J.K."/>
            <person name="Willats W.W."/>
            <person name="Wipf D."/>
            <person name="Wolf P.G."/>
            <person name="Yang L."/>
            <person name="Zimmer A.D."/>
            <person name="Zhu Q."/>
            <person name="Mitros T."/>
            <person name="Hellsten U."/>
            <person name="Loque D."/>
            <person name="Otillar R."/>
            <person name="Salamov A."/>
            <person name="Schmutz J."/>
            <person name="Shapiro H."/>
            <person name="Lindquist E."/>
            <person name="Lucas S."/>
            <person name="Rokhsar D."/>
            <person name="Grigoriev I.V."/>
        </authorList>
    </citation>
    <scope>NUCLEOTIDE SEQUENCE [LARGE SCALE GENOMIC DNA]</scope>
</reference>
<dbReference type="OrthoDB" id="288942at2759"/>
<proteinExistence type="predicted"/>
<dbReference type="HOGENOM" id="CLU_004485_3_1_1"/>
<name>D8R0K8_SELML</name>
<feature type="domain" description="Alanyl-transfer RNA synthetases family profile" evidence="1">
    <location>
        <begin position="1"/>
        <end position="241"/>
    </location>
</feature>
<gene>
    <name evidence="2" type="ORF">SELMODRAFT_406072</name>
</gene>